<dbReference type="InterPro" id="IPR000933">
    <property type="entry name" value="Glyco_hydro_29"/>
</dbReference>
<dbReference type="InterPro" id="IPR017853">
    <property type="entry name" value="GH"/>
</dbReference>
<evidence type="ECO:0000313" key="9">
    <source>
        <dbReference type="EMBL" id="MDT0347420.1"/>
    </source>
</evidence>
<dbReference type="PIRSF" id="PIRSF001092">
    <property type="entry name" value="Alpha-L-fucosidase"/>
    <property type="match status" value="1"/>
</dbReference>
<comment type="similarity">
    <text evidence="2">Belongs to the glycosyl hydrolase 29 family.</text>
</comment>
<evidence type="ECO:0000256" key="4">
    <source>
        <dbReference type="ARBA" id="ARBA00022729"/>
    </source>
</evidence>
<dbReference type="InterPro" id="IPR057739">
    <property type="entry name" value="Glyco_hydro_29_N"/>
</dbReference>
<keyword evidence="5" id="KW-0378">Hydrolase</keyword>
<evidence type="ECO:0000256" key="5">
    <source>
        <dbReference type="ARBA" id="ARBA00022801"/>
    </source>
</evidence>
<dbReference type="PANTHER" id="PTHR10030">
    <property type="entry name" value="ALPHA-L-FUCOSIDASE"/>
    <property type="match status" value="1"/>
</dbReference>
<evidence type="ECO:0000259" key="8">
    <source>
        <dbReference type="Pfam" id="PF16757"/>
    </source>
</evidence>
<gene>
    <name evidence="9" type="ORF">RM590_33335</name>
</gene>
<dbReference type="PANTHER" id="PTHR10030:SF37">
    <property type="entry name" value="ALPHA-L-FUCOSIDASE-RELATED"/>
    <property type="match status" value="1"/>
</dbReference>
<organism evidence="9 10">
    <name type="scientific">Streptomyces litchfieldiae</name>
    <dbReference type="NCBI Taxonomy" id="3075543"/>
    <lineage>
        <taxon>Bacteria</taxon>
        <taxon>Bacillati</taxon>
        <taxon>Actinomycetota</taxon>
        <taxon>Actinomycetes</taxon>
        <taxon>Kitasatosporales</taxon>
        <taxon>Streptomycetaceae</taxon>
        <taxon>Streptomyces</taxon>
    </lineage>
</organism>
<dbReference type="Proteomes" id="UP001183246">
    <property type="component" value="Unassembled WGS sequence"/>
</dbReference>
<evidence type="ECO:0000259" key="7">
    <source>
        <dbReference type="Pfam" id="PF01120"/>
    </source>
</evidence>
<dbReference type="InterPro" id="IPR031919">
    <property type="entry name" value="Fucosidase_C"/>
</dbReference>
<comment type="function">
    <text evidence="1">Alpha-L-fucosidase is responsible for hydrolyzing the alpha-1,6-linked fucose joined to the reducing-end N-acetylglucosamine of the carbohydrate moieties of glycoproteins.</text>
</comment>
<reference evidence="10" key="1">
    <citation type="submission" date="2023-07" db="EMBL/GenBank/DDBJ databases">
        <title>30 novel species of actinomycetes from the DSMZ collection.</title>
        <authorList>
            <person name="Nouioui I."/>
        </authorList>
    </citation>
    <scope>NUCLEOTIDE SEQUENCE [LARGE SCALE GENOMIC DNA]</scope>
    <source>
        <strain evidence="10">DSM 44938</strain>
    </source>
</reference>
<evidence type="ECO:0000256" key="6">
    <source>
        <dbReference type="ARBA" id="ARBA00023295"/>
    </source>
</evidence>
<name>A0ABU2N0I8_9ACTN</name>
<dbReference type="InterPro" id="IPR013780">
    <property type="entry name" value="Glyco_hydro_b"/>
</dbReference>
<dbReference type="Gene3D" id="2.60.40.1180">
    <property type="entry name" value="Golgi alpha-mannosidase II"/>
    <property type="match status" value="1"/>
</dbReference>
<dbReference type="SMART" id="SM00812">
    <property type="entry name" value="Alpha_L_fucos"/>
    <property type="match status" value="1"/>
</dbReference>
<dbReference type="EMBL" id="JAVREL010000032">
    <property type="protein sequence ID" value="MDT0347420.1"/>
    <property type="molecule type" value="Genomic_DNA"/>
</dbReference>
<keyword evidence="10" id="KW-1185">Reference proteome</keyword>
<feature type="domain" description="Alpha-L-fucosidase C-terminal" evidence="8">
    <location>
        <begin position="416"/>
        <end position="474"/>
    </location>
</feature>
<comment type="caution">
    <text evidence="9">The sequence shown here is derived from an EMBL/GenBank/DDBJ whole genome shotgun (WGS) entry which is preliminary data.</text>
</comment>
<keyword evidence="6" id="KW-0326">Glycosidase</keyword>
<evidence type="ECO:0000256" key="1">
    <source>
        <dbReference type="ARBA" id="ARBA00004071"/>
    </source>
</evidence>
<evidence type="ECO:0000256" key="3">
    <source>
        <dbReference type="ARBA" id="ARBA00012662"/>
    </source>
</evidence>
<dbReference type="Gene3D" id="3.20.20.80">
    <property type="entry name" value="Glycosidases"/>
    <property type="match status" value="1"/>
</dbReference>
<dbReference type="Pfam" id="PF01120">
    <property type="entry name" value="Alpha_L_fucos"/>
    <property type="match status" value="1"/>
</dbReference>
<dbReference type="SUPFAM" id="SSF51445">
    <property type="entry name" value="(Trans)glycosidases"/>
    <property type="match status" value="1"/>
</dbReference>
<sequence>MSDEPRRGPFAPTLESLGEFVCPDWFRDAKLGIWSHWGPQSVPMYGDWYARNMYIEGSDQYRYHVRKYGHPSEFGHKDLVHLWKAENFDPDGLMDLYVRAGARYFVALASHHDHFLTYASDLHRWNAAEVGPGKDIVGLWQAAARRHGLPFGLTEHLGATFSWWSVNKGADTHGPKAGVPYDGAHPAFEDLYLPNHEHHRPGHTDPTDPWYTANSWWHRRWLELVTEMIDRYQPDLLYSDGPPPFGPHAIDAGLRAVAHLYNTSAVAHGGQNHAVYTHKDRQELIRRIGVLDVERSQEDALKPYPWQTDTCVGGWFYDVRAVYKTPAHVIEILVDIVAKNGNLLLNIPQLPDGTIDEECRHLLTELAGWMELCGEGIHDTRPFRDGVEGPSGVVVDGFREDRVSWTAADHRLTWRDGTVYAFQMAWPEDGRTVISSIRPEDRVTSVRLLGAGPVPFHRNHAGGGLVVDLPDRAPSPYVNALAIELGAS</sequence>
<evidence type="ECO:0000313" key="10">
    <source>
        <dbReference type="Proteomes" id="UP001183246"/>
    </source>
</evidence>
<dbReference type="RefSeq" id="WP_311708544.1">
    <property type="nucleotide sequence ID" value="NZ_JAVREL010000032.1"/>
</dbReference>
<accession>A0ABU2N0I8</accession>
<dbReference type="Pfam" id="PF16757">
    <property type="entry name" value="Fucosidase_C"/>
    <property type="match status" value="1"/>
</dbReference>
<dbReference type="InterPro" id="IPR016286">
    <property type="entry name" value="FUC_metazoa-typ"/>
</dbReference>
<feature type="domain" description="Glycoside hydrolase family 29 N-terminal" evidence="7">
    <location>
        <begin position="7"/>
        <end position="375"/>
    </location>
</feature>
<dbReference type="EC" id="3.2.1.51" evidence="3"/>
<proteinExistence type="inferred from homology"/>
<evidence type="ECO:0000256" key="2">
    <source>
        <dbReference type="ARBA" id="ARBA00007951"/>
    </source>
</evidence>
<protein>
    <recommendedName>
        <fullName evidence="3">alpha-L-fucosidase</fullName>
        <ecNumber evidence="3">3.2.1.51</ecNumber>
    </recommendedName>
</protein>
<keyword evidence="4" id="KW-0732">Signal</keyword>